<evidence type="ECO:0000313" key="14">
    <source>
        <dbReference type="EMBL" id="MDK3071596.1"/>
    </source>
</evidence>
<organism evidence="14 15">
    <name type="scientific">Sedimentitalea xiamensis</name>
    <dbReference type="NCBI Taxonomy" id="3050037"/>
    <lineage>
        <taxon>Bacteria</taxon>
        <taxon>Pseudomonadati</taxon>
        <taxon>Pseudomonadota</taxon>
        <taxon>Alphaproteobacteria</taxon>
        <taxon>Rhodobacterales</taxon>
        <taxon>Paracoccaceae</taxon>
        <taxon>Sedimentitalea</taxon>
    </lineage>
</organism>
<keyword evidence="15" id="KW-1185">Reference proteome</keyword>
<evidence type="ECO:0000256" key="2">
    <source>
        <dbReference type="ARBA" id="ARBA00004870"/>
    </source>
</evidence>
<evidence type="ECO:0000256" key="9">
    <source>
        <dbReference type="ARBA" id="ARBA00022777"/>
    </source>
</evidence>
<evidence type="ECO:0000256" key="4">
    <source>
        <dbReference type="ARBA" id="ARBA00016436"/>
    </source>
</evidence>
<dbReference type="PANTHER" id="PTHR42724:SF1">
    <property type="entry name" value="TETRAACYLDISACCHARIDE 4'-KINASE, MITOCHONDRIAL-RELATED"/>
    <property type="match status" value="1"/>
</dbReference>
<evidence type="ECO:0000313" key="15">
    <source>
        <dbReference type="Proteomes" id="UP001227126"/>
    </source>
</evidence>
<evidence type="ECO:0000256" key="10">
    <source>
        <dbReference type="ARBA" id="ARBA00022840"/>
    </source>
</evidence>
<gene>
    <name evidence="13 14" type="primary">lpxK</name>
    <name evidence="14" type="ORF">QO034_00605</name>
</gene>
<dbReference type="Proteomes" id="UP001227126">
    <property type="component" value="Unassembled WGS sequence"/>
</dbReference>
<comment type="caution">
    <text evidence="14">The sequence shown here is derived from an EMBL/GenBank/DDBJ whole genome shotgun (WGS) entry which is preliminary data.</text>
</comment>
<keyword evidence="9 13" id="KW-0418">Kinase</keyword>
<evidence type="ECO:0000256" key="7">
    <source>
        <dbReference type="ARBA" id="ARBA00022679"/>
    </source>
</evidence>
<comment type="function">
    <text evidence="1 13">Transfers the gamma-phosphate of ATP to the 4'-position of a tetraacyldisaccharide 1-phosphate intermediate (termed DS-1-P) to form tetraacyldisaccharide 1,4'-bis-phosphate (lipid IVA).</text>
</comment>
<comment type="catalytic activity">
    <reaction evidence="13">
        <text>a lipid A disaccharide + ATP = a lipid IVA + ADP + H(+)</text>
        <dbReference type="Rhea" id="RHEA:67840"/>
        <dbReference type="ChEBI" id="CHEBI:15378"/>
        <dbReference type="ChEBI" id="CHEBI:30616"/>
        <dbReference type="ChEBI" id="CHEBI:176343"/>
        <dbReference type="ChEBI" id="CHEBI:176425"/>
        <dbReference type="ChEBI" id="CHEBI:456216"/>
        <dbReference type="EC" id="2.7.1.130"/>
    </reaction>
</comment>
<evidence type="ECO:0000256" key="1">
    <source>
        <dbReference type="ARBA" id="ARBA00002274"/>
    </source>
</evidence>
<dbReference type="HAMAP" id="MF_00409">
    <property type="entry name" value="LpxK"/>
    <property type="match status" value="1"/>
</dbReference>
<name>A0ABT7F920_9RHOB</name>
<evidence type="ECO:0000256" key="3">
    <source>
        <dbReference type="ARBA" id="ARBA00012071"/>
    </source>
</evidence>
<proteinExistence type="inferred from homology"/>
<keyword evidence="7 13" id="KW-0808">Transferase</keyword>
<keyword evidence="11 13" id="KW-0443">Lipid metabolism</keyword>
<dbReference type="InterPro" id="IPR027417">
    <property type="entry name" value="P-loop_NTPase"/>
</dbReference>
<dbReference type="GO" id="GO:0009029">
    <property type="term" value="F:lipid-A 4'-kinase activity"/>
    <property type="evidence" value="ECO:0007669"/>
    <property type="project" value="UniProtKB-EC"/>
</dbReference>
<dbReference type="Pfam" id="PF02606">
    <property type="entry name" value="LpxK"/>
    <property type="match status" value="1"/>
</dbReference>
<comment type="pathway">
    <text evidence="2 13">Glycolipid biosynthesis; lipid IV(A) biosynthesis; lipid IV(A) from (3R)-3-hydroxytetradecanoyl-[acyl-carrier-protein] and UDP-N-acetyl-alpha-D-glucosamine: step 6/6.</text>
</comment>
<dbReference type="SUPFAM" id="SSF52540">
    <property type="entry name" value="P-loop containing nucleoside triphosphate hydrolases"/>
    <property type="match status" value="1"/>
</dbReference>
<dbReference type="RefSeq" id="WP_284483552.1">
    <property type="nucleotide sequence ID" value="NZ_JASNJE010000001.1"/>
</dbReference>
<keyword evidence="6 13" id="KW-0441">Lipid A biosynthesis</keyword>
<dbReference type="EC" id="2.7.1.130" evidence="3 13"/>
<accession>A0ABT7F920</accession>
<keyword evidence="5 13" id="KW-0444">Lipid biosynthesis</keyword>
<comment type="similarity">
    <text evidence="13">Belongs to the LpxK family.</text>
</comment>
<keyword evidence="8 13" id="KW-0547">Nucleotide-binding</keyword>
<reference evidence="14 15" key="1">
    <citation type="submission" date="2023-05" db="EMBL/GenBank/DDBJ databases">
        <title>Sedimentitalea sp. nov. JM2-8.</title>
        <authorList>
            <person name="Huang J."/>
        </authorList>
    </citation>
    <scope>NUCLEOTIDE SEQUENCE [LARGE SCALE GENOMIC DNA]</scope>
    <source>
        <strain evidence="14 15">JM2-8</strain>
    </source>
</reference>
<protein>
    <recommendedName>
        <fullName evidence="4 13">Tetraacyldisaccharide 4'-kinase</fullName>
        <ecNumber evidence="3 13">2.7.1.130</ecNumber>
    </recommendedName>
    <alternativeName>
        <fullName evidence="12 13">Lipid A 4'-kinase</fullName>
    </alternativeName>
</protein>
<sequence>MRPPDFWNSPPDRPDWRARVLAPLGRLYAAATARRMAQGGAIDPGVPVICVGNLNAGGTGKTPTVIWVVEHLRGMGHEPHVVTRGYGGALDGPVRVDPSRHGADETGDEPLLLAAFGEVWVAKDRAAGARAAAEAGATAIVLDDGFQNPAVKKNLSIIVVDAAQGFGNGLCLPAGPLREPVETGLARAGLVLSLGPEAAQNGFADRWGDRIAPPRATGELTPLQTGMDWAGTPVLAFAGIGQPQKFFDTLHALGADLRRCEPLDDHQPLTSALMSRLESEARALGAQMVTTEKDAVRLPRTFRNKVITLPVRLRIAEEDKVRSMLAGAAPSP</sequence>
<evidence type="ECO:0000256" key="11">
    <source>
        <dbReference type="ARBA" id="ARBA00023098"/>
    </source>
</evidence>
<feature type="binding site" evidence="13">
    <location>
        <begin position="55"/>
        <end position="62"/>
    </location>
    <ligand>
        <name>ATP</name>
        <dbReference type="ChEBI" id="CHEBI:30616"/>
    </ligand>
</feature>
<evidence type="ECO:0000256" key="5">
    <source>
        <dbReference type="ARBA" id="ARBA00022516"/>
    </source>
</evidence>
<dbReference type="PANTHER" id="PTHR42724">
    <property type="entry name" value="TETRAACYLDISACCHARIDE 4'-KINASE"/>
    <property type="match status" value="1"/>
</dbReference>
<evidence type="ECO:0000256" key="6">
    <source>
        <dbReference type="ARBA" id="ARBA00022556"/>
    </source>
</evidence>
<dbReference type="InterPro" id="IPR003758">
    <property type="entry name" value="LpxK"/>
</dbReference>
<dbReference type="NCBIfam" id="TIGR00682">
    <property type="entry name" value="lpxK"/>
    <property type="match status" value="1"/>
</dbReference>
<evidence type="ECO:0000256" key="8">
    <source>
        <dbReference type="ARBA" id="ARBA00022741"/>
    </source>
</evidence>
<evidence type="ECO:0000256" key="13">
    <source>
        <dbReference type="HAMAP-Rule" id="MF_00409"/>
    </source>
</evidence>
<dbReference type="EMBL" id="JASNJE010000001">
    <property type="protein sequence ID" value="MDK3071596.1"/>
    <property type="molecule type" value="Genomic_DNA"/>
</dbReference>
<evidence type="ECO:0000256" key="12">
    <source>
        <dbReference type="ARBA" id="ARBA00029757"/>
    </source>
</evidence>
<keyword evidence="10 13" id="KW-0067">ATP-binding</keyword>